<feature type="transmembrane region" description="Helical" evidence="7">
    <location>
        <begin position="124"/>
        <end position="145"/>
    </location>
</feature>
<comment type="subcellular location">
    <subcellularLocation>
        <location evidence="1">Cell membrane</location>
        <topology evidence="1">Multi-pass membrane protein</topology>
    </subcellularLocation>
</comment>
<name>A0A2S2CVM4_9PROT</name>
<keyword evidence="9" id="KW-1185">Reference proteome</keyword>
<feature type="transmembrane region" description="Helical" evidence="7">
    <location>
        <begin position="51"/>
        <end position="68"/>
    </location>
</feature>
<dbReference type="PANTHER" id="PTHR30509:SF9">
    <property type="entry name" value="MULTIDRUG RESISTANCE PROTEIN MDTO"/>
    <property type="match status" value="1"/>
</dbReference>
<evidence type="ECO:0000256" key="5">
    <source>
        <dbReference type="ARBA" id="ARBA00022989"/>
    </source>
</evidence>
<keyword evidence="2" id="KW-0813">Transport</keyword>
<evidence type="ECO:0000313" key="9">
    <source>
        <dbReference type="Proteomes" id="UP000245629"/>
    </source>
</evidence>
<gene>
    <name evidence="8" type="ORF">DEW08_19805</name>
</gene>
<evidence type="ECO:0000256" key="6">
    <source>
        <dbReference type="ARBA" id="ARBA00023136"/>
    </source>
</evidence>
<reference evidence="9" key="1">
    <citation type="submission" date="2018-05" db="EMBL/GenBank/DDBJ databases">
        <title>Azospirillum thermophila sp. nov., a novel isolated from hot spring.</title>
        <authorList>
            <person name="Zhao Z."/>
        </authorList>
    </citation>
    <scope>NUCLEOTIDE SEQUENCE [LARGE SCALE GENOMIC DNA]</scope>
    <source>
        <strain evidence="9">CFH 70021</strain>
    </source>
</reference>
<dbReference type="PANTHER" id="PTHR30509">
    <property type="entry name" value="P-HYDROXYBENZOIC ACID EFFLUX PUMP SUBUNIT-RELATED"/>
    <property type="match status" value="1"/>
</dbReference>
<sequence length="695" mass="73820">MGAATAIGRIVARLDARLPARRDLLFSLKTAFAGLLALFIAFRLQLEQPEWAMMTVYIVSQPLAGMLISKGVYRILGTLAGSAAALTLVGLAAQIPELFIPAIALWLGVCAAGATVLRSNRSYGFVLAGYTALIIGFPAAQTPSLAFDLAVARATEIILGILVASAVNRIVFPQYVRTALPARLRSALPGVAGYAARVLRGAGTEVREARRRLIGEALALEDMTDLSAFEAPELRRRTPQVRHFIGGLLSVLSSALAVHDHMERLETDHADRLLADLAPVVDRVAGVLERLAADPRALDDPDRLDRELAEGAELIDAHLKSTVTPDRASGIDVAFHAVVLGRLWTMVADLRDCIATHREIVSPRGRLPAAGAVRSGPALHVDYRRAAVNGLRAAIALLMICAIWIVTAWPNGLTAVVIVGVLCSLFASRDNPVAVSREFIKGAAPAALAAFCVSFLVLPHLSGFPLLAAALFPFLFGAGLAMVNPRMVGRGTAFGIFFISLTAPRNAMGYDPAAFLNNAMALFTGMAIAVTAYAVIFPSDRRRIVDRLIDGMIRELRRLAADPVLPRRRRFEHRMYDRINLLLTGAPPAEVEGLLRGGLAALTVGLEMARLRRLLPQLPDGPAGAVRALLSALSAQLSAPPGTAPAAAAEAARRTEERLFAALGGGGPVVEAIASARLIGESLAGQPGAFTRRGR</sequence>
<evidence type="ECO:0000256" key="4">
    <source>
        <dbReference type="ARBA" id="ARBA00022692"/>
    </source>
</evidence>
<dbReference type="GO" id="GO:0005886">
    <property type="term" value="C:plasma membrane"/>
    <property type="evidence" value="ECO:0007669"/>
    <property type="project" value="UniProtKB-SubCell"/>
</dbReference>
<dbReference type="GO" id="GO:0022857">
    <property type="term" value="F:transmembrane transporter activity"/>
    <property type="evidence" value="ECO:0007669"/>
    <property type="project" value="InterPro"/>
</dbReference>
<dbReference type="OrthoDB" id="9807111at2"/>
<protein>
    <recommendedName>
        <fullName evidence="10">FUSC family protein</fullName>
    </recommendedName>
</protein>
<evidence type="ECO:0000256" key="3">
    <source>
        <dbReference type="ARBA" id="ARBA00022475"/>
    </source>
</evidence>
<keyword evidence="3" id="KW-1003">Cell membrane</keyword>
<evidence type="ECO:0000256" key="7">
    <source>
        <dbReference type="SAM" id="Phobius"/>
    </source>
</evidence>
<dbReference type="AlphaFoldDB" id="A0A2S2CVM4"/>
<feature type="transmembrane region" description="Helical" evidence="7">
    <location>
        <begin position="464"/>
        <end position="484"/>
    </location>
</feature>
<feature type="transmembrane region" description="Helical" evidence="7">
    <location>
        <begin position="386"/>
        <end position="406"/>
    </location>
</feature>
<feature type="transmembrane region" description="Helical" evidence="7">
    <location>
        <begin position="514"/>
        <end position="537"/>
    </location>
</feature>
<evidence type="ECO:0000256" key="2">
    <source>
        <dbReference type="ARBA" id="ARBA00022448"/>
    </source>
</evidence>
<keyword evidence="5 7" id="KW-1133">Transmembrane helix</keyword>
<dbReference type="InterPro" id="IPR006726">
    <property type="entry name" value="PHBA_efflux_AaeB/fusaric-R"/>
</dbReference>
<accession>A0A2S2CVM4</accession>
<proteinExistence type="predicted"/>
<feature type="transmembrane region" description="Helical" evidence="7">
    <location>
        <begin position="412"/>
        <end position="427"/>
    </location>
</feature>
<dbReference type="Proteomes" id="UP000245629">
    <property type="component" value="Chromosome 3"/>
</dbReference>
<dbReference type="Pfam" id="PF04632">
    <property type="entry name" value="FUSC"/>
    <property type="match status" value="1"/>
</dbReference>
<dbReference type="RefSeq" id="WP_109330509.1">
    <property type="nucleotide sequence ID" value="NZ_CP029354.1"/>
</dbReference>
<feature type="transmembrane region" description="Helical" evidence="7">
    <location>
        <begin position="157"/>
        <end position="176"/>
    </location>
</feature>
<feature type="transmembrane region" description="Helical" evidence="7">
    <location>
        <begin position="439"/>
        <end position="458"/>
    </location>
</feature>
<dbReference type="EMBL" id="CP029354">
    <property type="protein sequence ID" value="AWK88337.1"/>
    <property type="molecule type" value="Genomic_DNA"/>
</dbReference>
<keyword evidence="4 7" id="KW-0812">Transmembrane</keyword>
<feature type="transmembrane region" description="Helical" evidence="7">
    <location>
        <begin position="99"/>
        <end position="117"/>
    </location>
</feature>
<feature type="transmembrane region" description="Helical" evidence="7">
    <location>
        <begin position="75"/>
        <end position="93"/>
    </location>
</feature>
<evidence type="ECO:0000256" key="1">
    <source>
        <dbReference type="ARBA" id="ARBA00004651"/>
    </source>
</evidence>
<dbReference type="KEGG" id="azz:DEW08_19805"/>
<keyword evidence="6 7" id="KW-0472">Membrane</keyword>
<feature type="transmembrane region" description="Helical" evidence="7">
    <location>
        <begin position="24"/>
        <end position="45"/>
    </location>
</feature>
<evidence type="ECO:0000313" key="8">
    <source>
        <dbReference type="EMBL" id="AWK88337.1"/>
    </source>
</evidence>
<evidence type="ECO:0008006" key="10">
    <source>
        <dbReference type="Google" id="ProtNLM"/>
    </source>
</evidence>
<organism evidence="8 9">
    <name type="scientific">Azospirillum thermophilum</name>
    <dbReference type="NCBI Taxonomy" id="2202148"/>
    <lineage>
        <taxon>Bacteria</taxon>
        <taxon>Pseudomonadati</taxon>
        <taxon>Pseudomonadota</taxon>
        <taxon>Alphaproteobacteria</taxon>
        <taxon>Rhodospirillales</taxon>
        <taxon>Azospirillaceae</taxon>
        <taxon>Azospirillum</taxon>
    </lineage>
</organism>